<evidence type="ECO:0000256" key="1">
    <source>
        <dbReference type="SAM" id="MobiDB-lite"/>
    </source>
</evidence>
<evidence type="ECO:0000313" key="4">
    <source>
        <dbReference type="Proteomes" id="UP000751190"/>
    </source>
</evidence>
<dbReference type="EMBL" id="JAGTXO010000001">
    <property type="protein sequence ID" value="KAG8470455.1"/>
    <property type="molecule type" value="Genomic_DNA"/>
</dbReference>
<evidence type="ECO:0008006" key="5">
    <source>
        <dbReference type="Google" id="ProtNLM"/>
    </source>
</evidence>
<feature type="compositionally biased region" description="Low complexity" evidence="1">
    <location>
        <begin position="189"/>
        <end position="200"/>
    </location>
</feature>
<organism evidence="3 4">
    <name type="scientific">Diacronema lutheri</name>
    <name type="common">Unicellular marine alga</name>
    <name type="synonym">Monochrysis lutheri</name>
    <dbReference type="NCBI Taxonomy" id="2081491"/>
    <lineage>
        <taxon>Eukaryota</taxon>
        <taxon>Haptista</taxon>
        <taxon>Haptophyta</taxon>
        <taxon>Pavlovophyceae</taxon>
        <taxon>Pavlovales</taxon>
        <taxon>Pavlovaceae</taxon>
        <taxon>Diacronema</taxon>
    </lineage>
</organism>
<keyword evidence="2" id="KW-0732">Signal</keyword>
<dbReference type="Proteomes" id="UP000751190">
    <property type="component" value="Unassembled WGS sequence"/>
</dbReference>
<proteinExistence type="predicted"/>
<accession>A0A8J5Y2X6</accession>
<feature type="chain" id="PRO_5035297558" description="PS II complex 12 kDa extrinsic protein" evidence="2">
    <location>
        <begin position="20"/>
        <end position="200"/>
    </location>
</feature>
<comment type="caution">
    <text evidence="3">The sequence shown here is derived from an EMBL/GenBank/DDBJ whole genome shotgun (WGS) entry which is preliminary data.</text>
</comment>
<keyword evidence="4" id="KW-1185">Reference proteome</keyword>
<dbReference type="AlphaFoldDB" id="A0A8J5Y2X6"/>
<evidence type="ECO:0000256" key="2">
    <source>
        <dbReference type="SAM" id="SignalP"/>
    </source>
</evidence>
<feature type="compositionally biased region" description="Basic and acidic residues" evidence="1">
    <location>
        <begin position="157"/>
        <end position="169"/>
    </location>
</feature>
<name>A0A8J5Y2X6_DIALT</name>
<gene>
    <name evidence="3" type="ORF">KFE25_008876</name>
</gene>
<evidence type="ECO:0000313" key="3">
    <source>
        <dbReference type="EMBL" id="KAG8470455.1"/>
    </source>
</evidence>
<dbReference type="OrthoDB" id="10503856at2759"/>
<protein>
    <recommendedName>
        <fullName evidence="5">PS II complex 12 kDa extrinsic protein</fullName>
    </recommendedName>
</protein>
<feature type="signal peptide" evidence="2">
    <location>
        <begin position="1"/>
        <end position="19"/>
    </location>
</feature>
<feature type="region of interest" description="Disordered" evidence="1">
    <location>
        <begin position="157"/>
        <end position="200"/>
    </location>
</feature>
<sequence length="200" mass="20365">MAAAALIVWALGVAGPTTSSGLSRRGFGRWTAFAVGAAPGLARAGFLEGSTGLTGGDSSAQISKAAVSVAQGVGIKPREAKAQGSVDSLTSQLLKRTEENRAKNAAAIQRRTLLNSEGARIFPGDGLTVFENGVPAEISMDEYKAYMDSGRIVRGSRDLLPDPAKRDARPVASTASLSDARTLSADEVAPSPAAAAAPAV</sequence>
<reference evidence="3" key="1">
    <citation type="submission" date="2021-05" db="EMBL/GenBank/DDBJ databases">
        <title>The genome of the haptophyte Pavlova lutheri (Diacronema luteri, Pavlovales) - a model for lipid biosynthesis in eukaryotic algae.</title>
        <authorList>
            <person name="Hulatt C.J."/>
            <person name="Posewitz M.C."/>
        </authorList>
    </citation>
    <scope>NUCLEOTIDE SEQUENCE</scope>
    <source>
        <strain evidence="3">NIVA-4/92</strain>
    </source>
</reference>